<dbReference type="InterPro" id="IPR008758">
    <property type="entry name" value="Peptidase_S28"/>
</dbReference>
<proteinExistence type="predicted"/>
<dbReference type="GO" id="GO:0070008">
    <property type="term" value="F:serine-type exopeptidase activity"/>
    <property type="evidence" value="ECO:0007669"/>
    <property type="project" value="InterPro"/>
</dbReference>
<dbReference type="Pfam" id="PF05577">
    <property type="entry name" value="Peptidase_S28"/>
    <property type="match status" value="1"/>
</dbReference>
<keyword evidence="1" id="KW-0472">Membrane</keyword>
<dbReference type="InterPro" id="IPR029058">
    <property type="entry name" value="AB_hydrolase_fold"/>
</dbReference>
<evidence type="ECO:0000313" key="3">
    <source>
        <dbReference type="WBParaSite" id="PDA_v2.g5218.t1"/>
    </source>
</evidence>
<dbReference type="AlphaFoldDB" id="A0A914QNF4"/>
<keyword evidence="1" id="KW-1133">Transmembrane helix</keyword>
<feature type="transmembrane region" description="Helical" evidence="1">
    <location>
        <begin position="105"/>
        <end position="122"/>
    </location>
</feature>
<keyword evidence="1" id="KW-0812">Transmembrane</keyword>
<sequence length="123" mass="13930">MNIDFVQKKVLQTSEHFSLPSNYTAKNVVLTNGDYDPWSALRSDVNNETRHQFSKISHGSSHCADMLPTIPGDSADLLNLRDFVEKEVSYYLDSPLPTKSSSTRLFLSPLICFFILLSLIFIE</sequence>
<dbReference type="WBParaSite" id="PDA_v2.g5218.t1">
    <property type="protein sequence ID" value="PDA_v2.g5218.t1"/>
    <property type="gene ID" value="PDA_v2.g5218"/>
</dbReference>
<protein>
    <submittedName>
        <fullName evidence="3">Uncharacterized protein</fullName>
    </submittedName>
</protein>
<keyword evidence="2" id="KW-1185">Reference proteome</keyword>
<accession>A0A914QNF4</accession>
<dbReference type="Proteomes" id="UP000887578">
    <property type="component" value="Unplaced"/>
</dbReference>
<dbReference type="GO" id="GO:0006508">
    <property type="term" value="P:proteolysis"/>
    <property type="evidence" value="ECO:0007669"/>
    <property type="project" value="InterPro"/>
</dbReference>
<evidence type="ECO:0000256" key="1">
    <source>
        <dbReference type="SAM" id="Phobius"/>
    </source>
</evidence>
<organism evidence="2 3">
    <name type="scientific">Panagrolaimus davidi</name>
    <dbReference type="NCBI Taxonomy" id="227884"/>
    <lineage>
        <taxon>Eukaryota</taxon>
        <taxon>Metazoa</taxon>
        <taxon>Ecdysozoa</taxon>
        <taxon>Nematoda</taxon>
        <taxon>Chromadorea</taxon>
        <taxon>Rhabditida</taxon>
        <taxon>Tylenchina</taxon>
        <taxon>Panagrolaimomorpha</taxon>
        <taxon>Panagrolaimoidea</taxon>
        <taxon>Panagrolaimidae</taxon>
        <taxon>Panagrolaimus</taxon>
    </lineage>
</organism>
<reference evidence="3" key="1">
    <citation type="submission" date="2022-11" db="UniProtKB">
        <authorList>
            <consortium name="WormBaseParasite"/>
        </authorList>
    </citation>
    <scope>IDENTIFICATION</scope>
</reference>
<name>A0A914QNF4_9BILA</name>
<dbReference type="Gene3D" id="3.40.50.1820">
    <property type="entry name" value="alpha/beta hydrolase"/>
    <property type="match status" value="1"/>
</dbReference>
<evidence type="ECO:0000313" key="2">
    <source>
        <dbReference type="Proteomes" id="UP000887578"/>
    </source>
</evidence>